<dbReference type="EMBL" id="VIAQ01000017">
    <property type="protein sequence ID" value="TQD24377.1"/>
    <property type="molecule type" value="Genomic_DNA"/>
</dbReference>
<evidence type="ECO:0000313" key="1">
    <source>
        <dbReference type="EMBL" id="TQD24377.1"/>
    </source>
</evidence>
<dbReference type="InterPro" id="IPR050407">
    <property type="entry name" value="Geranylgeranyl_reductase"/>
</dbReference>
<dbReference type="Proteomes" id="UP000319335">
    <property type="component" value="Unassembled WGS sequence"/>
</dbReference>
<name>A0A7Z8KMC5_9EURY</name>
<dbReference type="Pfam" id="PF13450">
    <property type="entry name" value="NAD_binding_8"/>
    <property type="match status" value="1"/>
</dbReference>
<gene>
    <name evidence="1" type="ORF">FKV42_10585</name>
</gene>
<protein>
    <submittedName>
        <fullName evidence="1">NAD(P)/FAD-dependent oxidoreductase</fullName>
    </submittedName>
</protein>
<comment type="caution">
    <text evidence="1">The sequence shown here is derived from an EMBL/GenBank/DDBJ whole genome shotgun (WGS) entry which is preliminary data.</text>
</comment>
<proteinExistence type="predicted"/>
<accession>A0A7Z8KMC5</accession>
<dbReference type="PROSITE" id="PS51257">
    <property type="entry name" value="PROKAR_LIPOPROTEIN"/>
    <property type="match status" value="1"/>
</dbReference>
<keyword evidence="2" id="KW-1185">Reference proteome</keyword>
<sequence>MNKEVNILGGGLSGLACAIILQKNGYNANIYEKRKNSGARFNSDWQGLENWSEDLDVLDEIRSLGIDTDFKYAPVSELDIHYSDKVHTIRGVNSAYLVKRGTDKDCLDMTLFRQASELGVNIRHGTIPDGINFDIVATGPPTGNVLAKGIKFHTKRPDNCHMAFGSDIAKGFYSYLLVKNGEGTVATVFDRKDVRESENYLRNTIEYFSDFIDPEEIKTGKKFGGYGHFDIRKSLYDDNGAMLIGEAGGLQDYLWGFGMRYAFKSASFAARSIMTGESYDDLIKKNLHQRLKHSYRNRKLFEILGPLAYPLAFHLFRASKKPVKLLNMVYR</sequence>
<dbReference type="AlphaFoldDB" id="A0A7Z8KMC5"/>
<dbReference type="Gene3D" id="3.50.50.60">
    <property type="entry name" value="FAD/NAD(P)-binding domain"/>
    <property type="match status" value="2"/>
</dbReference>
<dbReference type="PANTHER" id="PTHR42685">
    <property type="entry name" value="GERANYLGERANYL DIPHOSPHATE REDUCTASE"/>
    <property type="match status" value="1"/>
</dbReference>
<organism evidence="1 2">
    <name type="scientific">Methanolobus vulcani</name>
    <dbReference type="NCBI Taxonomy" id="38026"/>
    <lineage>
        <taxon>Archaea</taxon>
        <taxon>Methanobacteriati</taxon>
        <taxon>Methanobacteriota</taxon>
        <taxon>Stenosarchaea group</taxon>
        <taxon>Methanomicrobia</taxon>
        <taxon>Methanosarcinales</taxon>
        <taxon>Methanosarcinaceae</taxon>
        <taxon>Methanolobus</taxon>
    </lineage>
</organism>
<reference evidence="1 2" key="1">
    <citation type="submission" date="2019-06" db="EMBL/GenBank/DDBJ databases">
        <title>Draft genome sequence of Methanolobus vulcani B1d.</title>
        <authorList>
            <person name="Creighbaum A.J."/>
            <person name="Ticak T."/>
            <person name="Hariraju D."/>
            <person name="Arivett B.A."/>
            <person name="Ferguson D.J.Jr."/>
        </authorList>
    </citation>
    <scope>NUCLEOTIDE SEQUENCE [LARGE SCALE GENOMIC DNA]</scope>
    <source>
        <strain evidence="1 2">B1d</strain>
    </source>
</reference>
<dbReference type="RefSeq" id="WP_154810233.1">
    <property type="nucleotide sequence ID" value="NZ_VIAQ01000017.1"/>
</dbReference>
<dbReference type="InterPro" id="IPR036188">
    <property type="entry name" value="FAD/NAD-bd_sf"/>
</dbReference>
<dbReference type="PANTHER" id="PTHR42685:SF18">
    <property type="entry name" value="DIGERANYLGERANYLGLYCEROPHOSPHOLIPID REDUCTASE"/>
    <property type="match status" value="1"/>
</dbReference>
<dbReference type="SUPFAM" id="SSF51905">
    <property type="entry name" value="FAD/NAD(P)-binding domain"/>
    <property type="match status" value="1"/>
</dbReference>
<dbReference type="OrthoDB" id="46008at2157"/>
<evidence type="ECO:0000313" key="2">
    <source>
        <dbReference type="Proteomes" id="UP000319335"/>
    </source>
</evidence>